<dbReference type="Proteomes" id="UP000542776">
    <property type="component" value="Unassembled WGS sequence"/>
</dbReference>
<gene>
    <name evidence="9" type="ORF">GGR04_002189</name>
</gene>
<protein>
    <submittedName>
        <fullName evidence="9">Peptide/nickel transport system permease protein</fullName>
    </submittedName>
</protein>
<evidence type="ECO:0000256" key="1">
    <source>
        <dbReference type="ARBA" id="ARBA00004651"/>
    </source>
</evidence>
<dbReference type="EMBL" id="JACIEK010000004">
    <property type="protein sequence ID" value="MBB3998350.1"/>
    <property type="molecule type" value="Genomic_DNA"/>
</dbReference>
<name>A0A7W6EBN1_9HYPH</name>
<comment type="similarity">
    <text evidence="7">Belongs to the binding-protein-dependent transport system permease family.</text>
</comment>
<dbReference type="PANTHER" id="PTHR43163:SF6">
    <property type="entry name" value="DIPEPTIDE TRANSPORT SYSTEM PERMEASE PROTEIN DPPB-RELATED"/>
    <property type="match status" value="1"/>
</dbReference>
<dbReference type="Pfam" id="PF00528">
    <property type="entry name" value="BPD_transp_1"/>
    <property type="match status" value="1"/>
</dbReference>
<keyword evidence="3" id="KW-1003">Cell membrane</keyword>
<dbReference type="InterPro" id="IPR000515">
    <property type="entry name" value="MetI-like"/>
</dbReference>
<dbReference type="Pfam" id="PF19300">
    <property type="entry name" value="BPD_transp_1_N"/>
    <property type="match status" value="1"/>
</dbReference>
<feature type="transmembrane region" description="Helical" evidence="7">
    <location>
        <begin position="277"/>
        <end position="300"/>
    </location>
</feature>
<feature type="transmembrane region" description="Helical" evidence="7">
    <location>
        <begin position="231"/>
        <end position="257"/>
    </location>
</feature>
<dbReference type="AlphaFoldDB" id="A0A7W6EBN1"/>
<keyword evidence="6 7" id="KW-0472">Membrane</keyword>
<evidence type="ECO:0000256" key="3">
    <source>
        <dbReference type="ARBA" id="ARBA00022475"/>
    </source>
</evidence>
<dbReference type="PROSITE" id="PS50928">
    <property type="entry name" value="ABC_TM1"/>
    <property type="match status" value="1"/>
</dbReference>
<dbReference type="InterPro" id="IPR035906">
    <property type="entry name" value="MetI-like_sf"/>
</dbReference>
<evidence type="ECO:0000256" key="7">
    <source>
        <dbReference type="RuleBase" id="RU363032"/>
    </source>
</evidence>
<dbReference type="InterPro" id="IPR045621">
    <property type="entry name" value="BPD_transp_1_N"/>
</dbReference>
<evidence type="ECO:0000313" key="10">
    <source>
        <dbReference type="Proteomes" id="UP000542776"/>
    </source>
</evidence>
<reference evidence="9 10" key="1">
    <citation type="submission" date="2020-08" db="EMBL/GenBank/DDBJ databases">
        <title>Genomic Encyclopedia of Type Strains, Phase IV (KMG-IV): sequencing the most valuable type-strain genomes for metagenomic binning, comparative biology and taxonomic classification.</title>
        <authorList>
            <person name="Goeker M."/>
        </authorList>
    </citation>
    <scope>NUCLEOTIDE SEQUENCE [LARGE SCALE GENOMIC DNA]</scope>
    <source>
        <strain evidence="9 10">DSM 102238</strain>
    </source>
</reference>
<evidence type="ECO:0000256" key="2">
    <source>
        <dbReference type="ARBA" id="ARBA00022448"/>
    </source>
</evidence>
<feature type="domain" description="ABC transmembrane type-1" evidence="8">
    <location>
        <begin position="99"/>
        <end position="300"/>
    </location>
</feature>
<evidence type="ECO:0000313" key="9">
    <source>
        <dbReference type="EMBL" id="MBB3998350.1"/>
    </source>
</evidence>
<comment type="caution">
    <text evidence="9">The sequence shown here is derived from an EMBL/GenBank/DDBJ whole genome shotgun (WGS) entry which is preliminary data.</text>
</comment>
<dbReference type="Gene3D" id="1.10.3720.10">
    <property type="entry name" value="MetI-like"/>
    <property type="match status" value="1"/>
</dbReference>
<dbReference type="CDD" id="cd06261">
    <property type="entry name" value="TM_PBP2"/>
    <property type="match status" value="1"/>
</dbReference>
<accession>A0A7W6EBN1</accession>
<evidence type="ECO:0000256" key="4">
    <source>
        <dbReference type="ARBA" id="ARBA00022692"/>
    </source>
</evidence>
<evidence type="ECO:0000256" key="6">
    <source>
        <dbReference type="ARBA" id="ARBA00023136"/>
    </source>
</evidence>
<feature type="transmembrane region" description="Helical" evidence="7">
    <location>
        <begin position="103"/>
        <end position="127"/>
    </location>
</feature>
<comment type="subcellular location">
    <subcellularLocation>
        <location evidence="1 7">Cell membrane</location>
        <topology evidence="1 7">Multi-pass membrane protein</topology>
    </subcellularLocation>
</comment>
<dbReference type="PANTHER" id="PTHR43163">
    <property type="entry name" value="DIPEPTIDE TRANSPORT SYSTEM PERMEASE PROTEIN DPPB-RELATED"/>
    <property type="match status" value="1"/>
</dbReference>
<keyword evidence="2 7" id="KW-0813">Transport</keyword>
<proteinExistence type="inferred from homology"/>
<evidence type="ECO:0000256" key="5">
    <source>
        <dbReference type="ARBA" id="ARBA00022989"/>
    </source>
</evidence>
<dbReference type="GO" id="GO:0055085">
    <property type="term" value="P:transmembrane transport"/>
    <property type="evidence" value="ECO:0007669"/>
    <property type="project" value="InterPro"/>
</dbReference>
<dbReference type="SUPFAM" id="SSF161098">
    <property type="entry name" value="MetI-like"/>
    <property type="match status" value="1"/>
</dbReference>
<dbReference type="GO" id="GO:0005886">
    <property type="term" value="C:plasma membrane"/>
    <property type="evidence" value="ECO:0007669"/>
    <property type="project" value="UniProtKB-SubCell"/>
</dbReference>
<feature type="transmembrane region" description="Helical" evidence="7">
    <location>
        <begin position="12"/>
        <end position="31"/>
    </location>
</feature>
<keyword evidence="4 7" id="KW-0812">Transmembrane</keyword>
<evidence type="ECO:0000259" key="8">
    <source>
        <dbReference type="PROSITE" id="PS50928"/>
    </source>
</evidence>
<keyword evidence="5 7" id="KW-1133">Transmembrane helix</keyword>
<organism evidence="9 10">
    <name type="scientific">Aureimonas pseudogalii</name>
    <dbReference type="NCBI Taxonomy" id="1744844"/>
    <lineage>
        <taxon>Bacteria</taxon>
        <taxon>Pseudomonadati</taxon>
        <taxon>Pseudomonadota</taxon>
        <taxon>Alphaproteobacteria</taxon>
        <taxon>Hyphomicrobiales</taxon>
        <taxon>Aurantimonadaceae</taxon>
        <taxon>Aureimonas</taxon>
    </lineage>
</organism>
<feature type="transmembrane region" description="Helical" evidence="7">
    <location>
        <begin position="148"/>
        <end position="171"/>
    </location>
</feature>
<feature type="transmembrane region" description="Helical" evidence="7">
    <location>
        <begin position="177"/>
        <end position="197"/>
    </location>
</feature>
<keyword evidence="10" id="KW-1185">Reference proteome</keyword>
<dbReference type="RefSeq" id="WP_183199879.1">
    <property type="nucleotide sequence ID" value="NZ_JACIEK010000004.1"/>
</dbReference>
<sequence length="315" mass="33047">MTARLLTGRLAQAAFVLWAAFTVSFVLLQLMPGDAVLIRFVGGDMGLSPEAVAGIRAFYGADDPVWRQYLQTLSGFLRGDFGFSIASGASVAGEIAANLPSTLWLSGLAFLAAMALALAVTLLATLTPFRFLRETFAGLPGLLVSIPVFWLAIVLVQIVSFCLGLVSVIAPGPWERLILPVAAIAVPIAAPIAQILLRNLDALAVQGFVTVARAKGATRPQVLLHHTLRNALLPVLTIAGLLFGELLAGAVVTETVFGLNGIGRLAERSVRNQDAAVLQAIVVIAALGFVLVNLAVDLLYPLADPRLRRSGGVAA</sequence>